<evidence type="ECO:0000313" key="1">
    <source>
        <dbReference type="EMBL" id="JAH99896.1"/>
    </source>
</evidence>
<sequence length="68" mass="6979">MHGALVTFASTCGAGLCLESDLHHICRLSHGNCHGSCGAACQQATANPSMLRSLGVELLDGVVEPNTD</sequence>
<protein>
    <submittedName>
        <fullName evidence="1">Uncharacterized protein</fullName>
    </submittedName>
</protein>
<dbReference type="AlphaFoldDB" id="A0A0E9XBU1"/>
<proteinExistence type="predicted"/>
<dbReference type="EMBL" id="GBXM01008681">
    <property type="protein sequence ID" value="JAH99896.1"/>
    <property type="molecule type" value="Transcribed_RNA"/>
</dbReference>
<organism evidence="1">
    <name type="scientific">Anguilla anguilla</name>
    <name type="common">European freshwater eel</name>
    <name type="synonym">Muraena anguilla</name>
    <dbReference type="NCBI Taxonomy" id="7936"/>
    <lineage>
        <taxon>Eukaryota</taxon>
        <taxon>Metazoa</taxon>
        <taxon>Chordata</taxon>
        <taxon>Craniata</taxon>
        <taxon>Vertebrata</taxon>
        <taxon>Euteleostomi</taxon>
        <taxon>Actinopterygii</taxon>
        <taxon>Neopterygii</taxon>
        <taxon>Teleostei</taxon>
        <taxon>Anguilliformes</taxon>
        <taxon>Anguillidae</taxon>
        <taxon>Anguilla</taxon>
    </lineage>
</organism>
<reference evidence="1" key="1">
    <citation type="submission" date="2014-11" db="EMBL/GenBank/DDBJ databases">
        <authorList>
            <person name="Amaro Gonzalez C."/>
        </authorList>
    </citation>
    <scope>NUCLEOTIDE SEQUENCE</scope>
</reference>
<reference evidence="1" key="2">
    <citation type="journal article" date="2015" name="Fish Shellfish Immunol.">
        <title>Early steps in the European eel (Anguilla anguilla)-Vibrio vulnificus interaction in the gills: Role of the RtxA13 toxin.</title>
        <authorList>
            <person name="Callol A."/>
            <person name="Pajuelo D."/>
            <person name="Ebbesson L."/>
            <person name="Teles M."/>
            <person name="MacKenzie S."/>
            <person name="Amaro C."/>
        </authorList>
    </citation>
    <scope>NUCLEOTIDE SEQUENCE</scope>
</reference>
<accession>A0A0E9XBU1</accession>
<name>A0A0E9XBU1_ANGAN</name>